<reference evidence="2" key="1">
    <citation type="journal article" date="2023" name="Plant J.">
        <title>The genome of the king protea, Protea cynaroides.</title>
        <authorList>
            <person name="Chang J."/>
            <person name="Duong T.A."/>
            <person name="Schoeman C."/>
            <person name="Ma X."/>
            <person name="Roodt D."/>
            <person name="Barker N."/>
            <person name="Li Z."/>
            <person name="Van de Peer Y."/>
            <person name="Mizrachi E."/>
        </authorList>
    </citation>
    <scope>NUCLEOTIDE SEQUENCE</scope>
    <source>
        <tissue evidence="2">Young leaves</tissue>
    </source>
</reference>
<protein>
    <submittedName>
        <fullName evidence="2">Uncharacterized protein</fullName>
    </submittedName>
</protein>
<evidence type="ECO:0000313" key="2">
    <source>
        <dbReference type="EMBL" id="KAJ4951502.1"/>
    </source>
</evidence>
<comment type="caution">
    <text evidence="2">The sequence shown here is derived from an EMBL/GenBank/DDBJ whole genome shotgun (WGS) entry which is preliminary data.</text>
</comment>
<evidence type="ECO:0000313" key="3">
    <source>
        <dbReference type="Proteomes" id="UP001141806"/>
    </source>
</evidence>
<accession>A0A9Q0GP50</accession>
<organism evidence="2 3">
    <name type="scientific">Protea cynaroides</name>
    <dbReference type="NCBI Taxonomy" id="273540"/>
    <lineage>
        <taxon>Eukaryota</taxon>
        <taxon>Viridiplantae</taxon>
        <taxon>Streptophyta</taxon>
        <taxon>Embryophyta</taxon>
        <taxon>Tracheophyta</taxon>
        <taxon>Spermatophyta</taxon>
        <taxon>Magnoliopsida</taxon>
        <taxon>Proteales</taxon>
        <taxon>Proteaceae</taxon>
        <taxon>Protea</taxon>
    </lineage>
</organism>
<proteinExistence type="predicted"/>
<dbReference type="Proteomes" id="UP001141806">
    <property type="component" value="Unassembled WGS sequence"/>
</dbReference>
<dbReference type="AlphaFoldDB" id="A0A9Q0GP50"/>
<keyword evidence="1" id="KW-1133">Transmembrane helix</keyword>
<name>A0A9Q0GP50_9MAGN</name>
<keyword evidence="3" id="KW-1185">Reference proteome</keyword>
<keyword evidence="1" id="KW-0812">Transmembrane</keyword>
<sequence>MKHWQSEIHPKACKKEKSHLTSANLSPEVVAGEAPSLSLSLSLSLFLLTIKPEIPFALDVFLPFFFTFYYSSIFLVHPCFGRNSNQQGMVSISLTLLRFFKFVLYDRVNQTLVASDDVKIGAKNRNFDS</sequence>
<feature type="transmembrane region" description="Helical" evidence="1">
    <location>
        <begin position="54"/>
        <end position="76"/>
    </location>
</feature>
<gene>
    <name evidence="2" type="ORF">NE237_028334</name>
</gene>
<keyword evidence="1" id="KW-0472">Membrane</keyword>
<dbReference type="EMBL" id="JAMYWD010000012">
    <property type="protein sequence ID" value="KAJ4951502.1"/>
    <property type="molecule type" value="Genomic_DNA"/>
</dbReference>
<evidence type="ECO:0000256" key="1">
    <source>
        <dbReference type="SAM" id="Phobius"/>
    </source>
</evidence>